<keyword evidence="1" id="KW-0175">Coiled coil</keyword>
<reference evidence="3 4" key="1">
    <citation type="submission" date="2015-11" db="EMBL/GenBank/DDBJ databases">
        <title>Genomic analysis of 38 Legionella species identifies large and diverse effector repertoires.</title>
        <authorList>
            <person name="Burstein D."/>
            <person name="Amaro F."/>
            <person name="Zusman T."/>
            <person name="Lifshitz Z."/>
            <person name="Cohen O."/>
            <person name="Gilbert J.A."/>
            <person name="Pupko T."/>
            <person name="Shuman H.A."/>
            <person name="Segal G."/>
        </authorList>
    </citation>
    <scope>NUCLEOTIDE SEQUENCE [LARGE SCALE GENOMIC DNA]</scope>
    <source>
        <strain evidence="3 4">ATCC 49508</strain>
    </source>
</reference>
<dbReference type="STRING" id="45076.Lwor_1244"/>
<proteinExistence type="predicted"/>
<name>A0A0W1AEG9_9GAMM</name>
<dbReference type="EMBL" id="LNZC01000012">
    <property type="protein sequence ID" value="KTD79730.1"/>
    <property type="molecule type" value="Genomic_DNA"/>
</dbReference>
<keyword evidence="2" id="KW-0472">Membrane</keyword>
<evidence type="ECO:0000256" key="2">
    <source>
        <dbReference type="SAM" id="Phobius"/>
    </source>
</evidence>
<dbReference type="PATRIC" id="fig|45076.6.peg.1358"/>
<dbReference type="Proteomes" id="UP000054662">
    <property type="component" value="Unassembled WGS sequence"/>
</dbReference>
<evidence type="ECO:0000313" key="4">
    <source>
        <dbReference type="Proteomes" id="UP000054662"/>
    </source>
</evidence>
<protein>
    <submittedName>
        <fullName evidence="3">Uncharacterized protein</fullName>
    </submittedName>
</protein>
<keyword evidence="4" id="KW-1185">Reference proteome</keyword>
<accession>A0A0W1AEG9</accession>
<dbReference type="RefSeq" id="WP_058493054.1">
    <property type="nucleotide sequence ID" value="NZ_CBCRUR010000001.1"/>
</dbReference>
<keyword evidence="2" id="KW-1133">Transmembrane helix</keyword>
<evidence type="ECO:0000313" key="3">
    <source>
        <dbReference type="EMBL" id="KTD79730.1"/>
    </source>
</evidence>
<feature type="transmembrane region" description="Helical" evidence="2">
    <location>
        <begin position="174"/>
        <end position="195"/>
    </location>
</feature>
<feature type="coiled-coil region" evidence="1">
    <location>
        <begin position="26"/>
        <end position="57"/>
    </location>
</feature>
<dbReference type="OrthoDB" id="5645074at2"/>
<dbReference type="AlphaFoldDB" id="A0A0W1AEG9"/>
<gene>
    <name evidence="3" type="ORF">Lwor_1244</name>
</gene>
<evidence type="ECO:0000256" key="1">
    <source>
        <dbReference type="SAM" id="Coils"/>
    </source>
</evidence>
<organism evidence="3 4">
    <name type="scientific">Legionella worsleiensis</name>
    <dbReference type="NCBI Taxonomy" id="45076"/>
    <lineage>
        <taxon>Bacteria</taxon>
        <taxon>Pseudomonadati</taxon>
        <taxon>Pseudomonadota</taxon>
        <taxon>Gammaproteobacteria</taxon>
        <taxon>Legionellales</taxon>
        <taxon>Legionellaceae</taxon>
        <taxon>Legionella</taxon>
    </lineage>
</organism>
<comment type="caution">
    <text evidence="3">The sequence shown here is derived from an EMBL/GenBank/DDBJ whole genome shotgun (WGS) entry which is preliminary data.</text>
</comment>
<sequence>MEQYHDEDIVRIKELLRHTGEFIAYFELAETKMLEWREEIEQQNAQLQRSAQKICNELATISELIAPAGVEQFRMTAEKALAQGAANLHALEQKGSQIVHDFQRHQEHLNTLTEHCIHKIEQQSAKITQTLAAHLARYDVHQFHRIASESCDHIERVAHDAVNKSNKLLNMFQLRLGLFAVFTTLLTAFVITLYLSDELPWEMHHQAMNEREAGKVLLQAWPKLTQEEKEKILQEDRFRHG</sequence>
<keyword evidence="2" id="KW-0812">Transmembrane</keyword>